<comment type="caution">
    <text evidence="4">The sequence shown here is derived from an EMBL/GenBank/DDBJ whole genome shotgun (WGS) entry which is preliminary data.</text>
</comment>
<dbReference type="InterPro" id="IPR045474">
    <property type="entry name" value="GEVED"/>
</dbReference>
<dbReference type="InterPro" id="IPR013783">
    <property type="entry name" value="Ig-like_fold"/>
</dbReference>
<reference evidence="4 5" key="1">
    <citation type="submission" date="2023-08" db="EMBL/GenBank/DDBJ databases">
        <authorList>
            <person name="Maltman C."/>
        </authorList>
    </citation>
    <scope>NUCLEOTIDE SEQUENCE [LARGE SCALE GENOMIC DNA]</scope>
    <source>
        <strain evidence="4 5">ES2</strain>
    </source>
</reference>
<evidence type="ECO:0000313" key="5">
    <source>
        <dbReference type="Proteomes" id="UP001260959"/>
    </source>
</evidence>
<dbReference type="CDD" id="cd00063">
    <property type="entry name" value="FN3"/>
    <property type="match status" value="1"/>
</dbReference>
<name>A0ABU1E4C9_9FLAO</name>
<dbReference type="Proteomes" id="UP001260959">
    <property type="component" value="Unassembled WGS sequence"/>
</dbReference>
<dbReference type="RefSeq" id="WP_309522172.1">
    <property type="nucleotide sequence ID" value="NZ_JAVIXS010000006.1"/>
</dbReference>
<dbReference type="InterPro" id="IPR036116">
    <property type="entry name" value="FN3_sf"/>
</dbReference>
<dbReference type="SUPFAM" id="SSF49265">
    <property type="entry name" value="Fibronectin type III"/>
    <property type="match status" value="1"/>
</dbReference>
<evidence type="ECO:0000256" key="2">
    <source>
        <dbReference type="SAM" id="SignalP"/>
    </source>
</evidence>
<evidence type="ECO:0000256" key="1">
    <source>
        <dbReference type="ARBA" id="ARBA00022729"/>
    </source>
</evidence>
<feature type="domain" description="Fibronectin type-III" evidence="3">
    <location>
        <begin position="38"/>
        <end position="125"/>
    </location>
</feature>
<dbReference type="Pfam" id="PF20009">
    <property type="entry name" value="GEVED"/>
    <property type="match status" value="1"/>
</dbReference>
<dbReference type="Pfam" id="PF18962">
    <property type="entry name" value="Por_Secre_tail"/>
    <property type="match status" value="1"/>
</dbReference>
<dbReference type="Pfam" id="PF00041">
    <property type="entry name" value="fn3"/>
    <property type="match status" value="1"/>
</dbReference>
<dbReference type="Gene3D" id="2.60.40.10">
    <property type="entry name" value="Immunoglobulins"/>
    <property type="match status" value="1"/>
</dbReference>
<keyword evidence="1 2" id="KW-0732">Signal</keyword>
<keyword evidence="5" id="KW-1185">Reference proteome</keyword>
<dbReference type="SMART" id="SM00060">
    <property type="entry name" value="FN3"/>
    <property type="match status" value="1"/>
</dbReference>
<evidence type="ECO:0000259" key="3">
    <source>
        <dbReference type="PROSITE" id="PS50853"/>
    </source>
</evidence>
<dbReference type="PROSITE" id="PS50853">
    <property type="entry name" value="FN3"/>
    <property type="match status" value="1"/>
</dbReference>
<organism evidence="4 5">
    <name type="scientific">Chryseobacterium metallicongregator</name>
    <dbReference type="NCBI Taxonomy" id="3073042"/>
    <lineage>
        <taxon>Bacteria</taxon>
        <taxon>Pseudomonadati</taxon>
        <taxon>Bacteroidota</taxon>
        <taxon>Flavobacteriia</taxon>
        <taxon>Flavobacteriales</taxon>
        <taxon>Weeksellaceae</taxon>
        <taxon>Chryseobacterium group</taxon>
        <taxon>Chryseobacterium</taxon>
    </lineage>
</organism>
<dbReference type="InterPro" id="IPR026444">
    <property type="entry name" value="Secre_tail"/>
</dbReference>
<dbReference type="NCBIfam" id="TIGR04183">
    <property type="entry name" value="Por_Secre_tail"/>
    <property type="match status" value="1"/>
</dbReference>
<feature type="signal peptide" evidence="2">
    <location>
        <begin position="1"/>
        <end position="20"/>
    </location>
</feature>
<protein>
    <submittedName>
        <fullName evidence="4">GEVED domain-containing protein</fullName>
    </submittedName>
</protein>
<accession>A0ABU1E4C9</accession>
<feature type="chain" id="PRO_5046353025" evidence="2">
    <location>
        <begin position="21"/>
        <end position="362"/>
    </location>
</feature>
<sequence length="362" mass="39298">MTKKLLFVFSFILGISNFQATHKIEEERQSLFYCDTNAPTGVQVSTTTLTSGTVTWTADPNTPNNFIRYRIPGTIIWMVATPVAGQNSYTITNLQPCTTYEVQVVKLCTVQGTWSNPVFFTTTLNYCASASTDTSLMHISNVTVNSAGITTPMVSNSGPSNYTDYRSDVSRKVKFFIGSTGNILSVTNTWMGTPGTTTVTAWIDLNANGIFESSERVMVANNITQAAPAVSVFTIPSLAAVTLCGVTMRIVSSQIMPADGCSTFTYGEVEDYGVDLLNLTLGVEESGKSVKPEIYPNPASDVLNISGISEAADYEIYNAVGQKTGEGKASDHKVNLSNLSKGIYFIQLKDKEKVTRLKFIKK</sequence>
<proteinExistence type="predicted"/>
<gene>
    <name evidence="4" type="ORF">REB14_10850</name>
</gene>
<dbReference type="EMBL" id="JAVIXS010000006">
    <property type="protein sequence ID" value="MDR4952673.1"/>
    <property type="molecule type" value="Genomic_DNA"/>
</dbReference>
<evidence type="ECO:0000313" key="4">
    <source>
        <dbReference type="EMBL" id="MDR4952673.1"/>
    </source>
</evidence>
<dbReference type="InterPro" id="IPR003961">
    <property type="entry name" value="FN3_dom"/>
</dbReference>